<reference evidence="2 3" key="1">
    <citation type="journal article" date="2014" name="Genome Biol. Evol.">
        <title>Comparative genomics and transcriptomics analyses reveal divergent lifestyle features of nematode endoparasitic fungus Hirsutella minnesotensis.</title>
        <authorList>
            <person name="Lai Y."/>
            <person name="Liu K."/>
            <person name="Zhang X."/>
            <person name="Zhang X."/>
            <person name="Li K."/>
            <person name="Wang N."/>
            <person name="Shu C."/>
            <person name="Wu Y."/>
            <person name="Wang C."/>
            <person name="Bushley K.E."/>
            <person name="Xiang M."/>
            <person name="Liu X."/>
        </authorList>
    </citation>
    <scope>NUCLEOTIDE SEQUENCE [LARGE SCALE GENOMIC DNA]</scope>
    <source>
        <strain evidence="2 3">3608</strain>
    </source>
</reference>
<dbReference type="SUPFAM" id="SSF55729">
    <property type="entry name" value="Acyl-CoA N-acyltransferases (Nat)"/>
    <property type="match status" value="1"/>
</dbReference>
<dbReference type="InterPro" id="IPR000182">
    <property type="entry name" value="GNAT_dom"/>
</dbReference>
<sequence>MQHANSFVVRQATSAADVEAARDCFIAYTTWLDEDISFQNYKTELQGLPGQYVPPLGALLLAVDPSVDHQILGCVAVRGIRVEPEYRGNRPEMTRVCEMKRLFVYPEARGRQVGRALIRAAVERARAAGYDQMVFDTMERMKAAIRLYESEGFREDGPYYFNPLTEDPMKGVLFFSKELQI</sequence>
<dbReference type="PROSITE" id="PS51186">
    <property type="entry name" value="GNAT"/>
    <property type="match status" value="1"/>
</dbReference>
<evidence type="ECO:0000313" key="3">
    <source>
        <dbReference type="Proteomes" id="UP000054481"/>
    </source>
</evidence>
<name>A0A0F7ZXN8_9HYPO</name>
<evidence type="ECO:0000313" key="2">
    <source>
        <dbReference type="EMBL" id="KJZ71047.1"/>
    </source>
</evidence>
<dbReference type="AlphaFoldDB" id="A0A0F7ZXN8"/>
<dbReference type="PANTHER" id="PTHR43305:SF1">
    <property type="entry name" value="FAMILY N-ACETYLTRANSFERASE, PUTATIVE (AFU_ORTHOLOGUE AFUA_2G01380)-RELATED"/>
    <property type="match status" value="1"/>
</dbReference>
<dbReference type="PANTHER" id="PTHR43305">
    <property type="entry name" value="FAMILY N-ACETYLTRANSFERASE, PUTATIVE (AFU_ORTHOLOGUE AFUA_2G01380)-RELATED"/>
    <property type="match status" value="1"/>
</dbReference>
<dbReference type="EMBL" id="KQ030591">
    <property type="protein sequence ID" value="KJZ71047.1"/>
    <property type="molecule type" value="Genomic_DNA"/>
</dbReference>
<organism evidence="2 3">
    <name type="scientific">Hirsutella minnesotensis 3608</name>
    <dbReference type="NCBI Taxonomy" id="1043627"/>
    <lineage>
        <taxon>Eukaryota</taxon>
        <taxon>Fungi</taxon>
        <taxon>Dikarya</taxon>
        <taxon>Ascomycota</taxon>
        <taxon>Pezizomycotina</taxon>
        <taxon>Sordariomycetes</taxon>
        <taxon>Hypocreomycetidae</taxon>
        <taxon>Hypocreales</taxon>
        <taxon>Ophiocordycipitaceae</taxon>
        <taxon>Hirsutella</taxon>
    </lineage>
</organism>
<dbReference type="GO" id="GO:0016747">
    <property type="term" value="F:acyltransferase activity, transferring groups other than amino-acyl groups"/>
    <property type="evidence" value="ECO:0007669"/>
    <property type="project" value="InterPro"/>
</dbReference>
<accession>A0A0F7ZXN8</accession>
<feature type="domain" description="N-acetyltransferase" evidence="1">
    <location>
        <begin position="7"/>
        <end position="180"/>
    </location>
</feature>
<evidence type="ECO:0000259" key="1">
    <source>
        <dbReference type="PROSITE" id="PS51186"/>
    </source>
</evidence>
<gene>
    <name evidence="2" type="ORF">HIM_09574</name>
</gene>
<protein>
    <recommendedName>
        <fullName evidence="1">N-acetyltransferase domain-containing protein</fullName>
    </recommendedName>
</protein>
<dbReference type="InterPro" id="IPR016181">
    <property type="entry name" value="Acyl_CoA_acyltransferase"/>
</dbReference>
<dbReference type="Proteomes" id="UP000054481">
    <property type="component" value="Unassembled WGS sequence"/>
</dbReference>
<keyword evidence="3" id="KW-1185">Reference proteome</keyword>
<proteinExistence type="predicted"/>
<dbReference type="InterPro" id="IPR052777">
    <property type="entry name" value="Acetyltransferase_Enz"/>
</dbReference>
<dbReference type="CDD" id="cd04301">
    <property type="entry name" value="NAT_SF"/>
    <property type="match status" value="1"/>
</dbReference>
<dbReference type="Pfam" id="PF13508">
    <property type="entry name" value="Acetyltransf_7"/>
    <property type="match status" value="1"/>
</dbReference>
<dbReference type="Gene3D" id="3.40.630.30">
    <property type="match status" value="1"/>
</dbReference>
<dbReference type="OrthoDB" id="41532at2759"/>